<dbReference type="Gene3D" id="3.30.420.10">
    <property type="entry name" value="Ribonuclease H-like superfamily/Ribonuclease H"/>
    <property type="match status" value="1"/>
</dbReference>
<dbReference type="AlphaFoldDB" id="A0A8X6TPB4"/>
<comment type="caution">
    <text evidence="2">The sequence shown here is derived from an EMBL/GenBank/DDBJ whole genome shotgun (WGS) entry which is preliminary data.</text>
</comment>
<keyword evidence="3" id="KW-1185">Reference proteome</keyword>
<name>A0A8X6TPB4_NEPPI</name>
<proteinExistence type="predicted"/>
<dbReference type="EMBL" id="BMAW01093856">
    <property type="protein sequence ID" value="GFS62443.1"/>
    <property type="molecule type" value="Genomic_DNA"/>
</dbReference>
<sequence>MHGEVQFINSAIKRKYWIVGTKTAIRTEVRSCVTCAKISSELSKQIMAYLPAAKVNPLRAFFTGGKDFAGPFLIIPRRDRGVKAIRMHVFAFVCFTTEDIHLERVRDLRTQISIEVLKRFIARRGKPNEIFSDCGTNFIGANNS</sequence>
<evidence type="ECO:0008006" key="4">
    <source>
        <dbReference type="Google" id="ProtNLM"/>
    </source>
</evidence>
<dbReference type="EMBL" id="BMAW01107540">
    <property type="protein sequence ID" value="GFT29827.1"/>
    <property type="molecule type" value="Genomic_DNA"/>
</dbReference>
<gene>
    <name evidence="2" type="primary">X975_00963</name>
    <name evidence="1" type="ORF">NPIL_166881</name>
    <name evidence="2" type="ORF">NPIL_578531</name>
</gene>
<evidence type="ECO:0000313" key="1">
    <source>
        <dbReference type="EMBL" id="GFS62443.1"/>
    </source>
</evidence>
<evidence type="ECO:0000313" key="2">
    <source>
        <dbReference type="EMBL" id="GFT29827.1"/>
    </source>
</evidence>
<accession>A0A8X6TPB4</accession>
<reference evidence="2" key="1">
    <citation type="submission" date="2020-08" db="EMBL/GenBank/DDBJ databases">
        <title>Multicomponent nature underlies the extraordinary mechanical properties of spider dragline silk.</title>
        <authorList>
            <person name="Kono N."/>
            <person name="Nakamura H."/>
            <person name="Mori M."/>
            <person name="Yoshida Y."/>
            <person name="Ohtoshi R."/>
            <person name="Malay A.D."/>
            <person name="Moran D.A.P."/>
            <person name="Tomita M."/>
            <person name="Numata K."/>
            <person name="Arakawa K."/>
        </authorList>
    </citation>
    <scope>NUCLEOTIDE SEQUENCE</scope>
</reference>
<dbReference type="PANTHER" id="PTHR47331">
    <property type="entry name" value="PHD-TYPE DOMAIN-CONTAINING PROTEIN"/>
    <property type="match status" value="1"/>
</dbReference>
<protein>
    <recommendedName>
        <fullName evidence="4">Integrase catalytic domain-containing protein</fullName>
    </recommendedName>
</protein>
<organism evidence="2 3">
    <name type="scientific">Nephila pilipes</name>
    <name type="common">Giant wood spider</name>
    <name type="synonym">Nephila maculata</name>
    <dbReference type="NCBI Taxonomy" id="299642"/>
    <lineage>
        <taxon>Eukaryota</taxon>
        <taxon>Metazoa</taxon>
        <taxon>Ecdysozoa</taxon>
        <taxon>Arthropoda</taxon>
        <taxon>Chelicerata</taxon>
        <taxon>Arachnida</taxon>
        <taxon>Araneae</taxon>
        <taxon>Araneomorphae</taxon>
        <taxon>Entelegynae</taxon>
        <taxon>Araneoidea</taxon>
        <taxon>Nephilidae</taxon>
        <taxon>Nephila</taxon>
    </lineage>
</organism>
<dbReference type="OrthoDB" id="5984724at2759"/>
<dbReference type="Proteomes" id="UP000887013">
    <property type="component" value="Unassembled WGS sequence"/>
</dbReference>
<evidence type="ECO:0000313" key="3">
    <source>
        <dbReference type="Proteomes" id="UP000887013"/>
    </source>
</evidence>
<dbReference type="InterPro" id="IPR036397">
    <property type="entry name" value="RNaseH_sf"/>
</dbReference>
<dbReference type="GO" id="GO:0003676">
    <property type="term" value="F:nucleic acid binding"/>
    <property type="evidence" value="ECO:0007669"/>
    <property type="project" value="InterPro"/>
</dbReference>